<organism evidence="3 4">
    <name type="scientific">Nocardia acididurans</name>
    <dbReference type="NCBI Taxonomy" id="2802282"/>
    <lineage>
        <taxon>Bacteria</taxon>
        <taxon>Bacillati</taxon>
        <taxon>Actinomycetota</taxon>
        <taxon>Actinomycetes</taxon>
        <taxon>Mycobacteriales</taxon>
        <taxon>Nocardiaceae</taxon>
        <taxon>Nocardia</taxon>
    </lineage>
</organism>
<keyword evidence="2" id="KW-0732">Signal</keyword>
<evidence type="ECO:0000313" key="4">
    <source>
        <dbReference type="Proteomes" id="UP000602198"/>
    </source>
</evidence>
<evidence type="ECO:0000256" key="1">
    <source>
        <dbReference type="SAM" id="MobiDB-lite"/>
    </source>
</evidence>
<evidence type="ECO:0000313" key="3">
    <source>
        <dbReference type="EMBL" id="MBL1074506.1"/>
    </source>
</evidence>
<protein>
    <submittedName>
        <fullName evidence="3">Uncharacterized protein</fullName>
    </submittedName>
</protein>
<feature type="chain" id="PRO_5045873968" evidence="2">
    <location>
        <begin position="20"/>
        <end position="263"/>
    </location>
</feature>
<gene>
    <name evidence="3" type="ORF">JK358_08860</name>
</gene>
<feature type="signal peptide" evidence="2">
    <location>
        <begin position="1"/>
        <end position="19"/>
    </location>
</feature>
<evidence type="ECO:0000256" key="2">
    <source>
        <dbReference type="SAM" id="SignalP"/>
    </source>
</evidence>
<dbReference type="EMBL" id="JAERRJ010000003">
    <property type="protein sequence ID" value="MBL1074506.1"/>
    <property type="molecule type" value="Genomic_DNA"/>
</dbReference>
<proteinExistence type="predicted"/>
<comment type="caution">
    <text evidence="3">The sequence shown here is derived from an EMBL/GenBank/DDBJ whole genome shotgun (WGS) entry which is preliminary data.</text>
</comment>
<dbReference type="RefSeq" id="WP_201945378.1">
    <property type="nucleotide sequence ID" value="NZ_JAERRJ010000003.1"/>
</dbReference>
<name>A0ABS1M1X6_9NOCA</name>
<dbReference type="PROSITE" id="PS51257">
    <property type="entry name" value="PROKAR_LIPOPROTEIN"/>
    <property type="match status" value="1"/>
</dbReference>
<keyword evidence="4" id="KW-1185">Reference proteome</keyword>
<reference evidence="3 4" key="1">
    <citation type="submission" date="2021-01" db="EMBL/GenBank/DDBJ databases">
        <title>WGS of actinomycetes isolated from Thailand.</title>
        <authorList>
            <person name="Thawai C."/>
        </authorList>
    </citation>
    <scope>NUCLEOTIDE SEQUENCE [LARGE SCALE GENOMIC DNA]</scope>
    <source>
        <strain evidence="3 4">LPG 2</strain>
    </source>
</reference>
<dbReference type="Proteomes" id="UP000602198">
    <property type="component" value="Unassembled WGS sequence"/>
</dbReference>
<feature type="region of interest" description="Disordered" evidence="1">
    <location>
        <begin position="27"/>
        <end position="59"/>
    </location>
</feature>
<feature type="compositionally biased region" description="Low complexity" evidence="1">
    <location>
        <begin position="28"/>
        <end position="46"/>
    </location>
</feature>
<sequence length="263" mass="26952">MGRNSTVCLMIAAAAIAVAGCDSVAGVPDASPASSTSTAVAPTTAPAAPPEPNDGAAEGLPLCALGSAVPLPDCTLESHDATGRTFDVKRTGIGNAITLTIDVFDADGTATQTISEPDTQALADNPKLRDIDGDGRDELIVPLQAAGANTAYAIYHSADGVEYTRAGEVSGLGIESTPDGYTAISAKNGTQGWDISFWTFESGTLTPLLTAQVTFVYDGNQKVVDNQCTVVDDGGLYSTGVQSQAAARAKFCAEPVVTRVMYR</sequence>
<accession>A0ABS1M1X6</accession>